<evidence type="ECO:0000313" key="7">
    <source>
        <dbReference type="EMBL" id="MCB5225986.1"/>
    </source>
</evidence>
<dbReference type="PANTHER" id="PTHR43731">
    <property type="entry name" value="RHOMBOID PROTEASE"/>
    <property type="match status" value="1"/>
</dbReference>
<protein>
    <submittedName>
        <fullName evidence="7">Rhombosortase</fullName>
        <ecNumber evidence="7">3.4.21.-</ecNumber>
    </submittedName>
</protein>
<keyword evidence="7" id="KW-0378">Hydrolase</keyword>
<proteinExistence type="predicted"/>
<dbReference type="Gene3D" id="1.20.1540.10">
    <property type="entry name" value="Rhomboid-like"/>
    <property type="match status" value="1"/>
</dbReference>
<dbReference type="InterPro" id="IPR022764">
    <property type="entry name" value="Peptidase_S54_rhomboid_dom"/>
</dbReference>
<evidence type="ECO:0000256" key="4">
    <source>
        <dbReference type="ARBA" id="ARBA00023136"/>
    </source>
</evidence>
<keyword evidence="8" id="KW-1185">Reference proteome</keyword>
<evidence type="ECO:0000259" key="6">
    <source>
        <dbReference type="Pfam" id="PF01694"/>
    </source>
</evidence>
<dbReference type="InterPro" id="IPR035952">
    <property type="entry name" value="Rhomboid-like_sf"/>
</dbReference>
<evidence type="ECO:0000256" key="5">
    <source>
        <dbReference type="SAM" id="Phobius"/>
    </source>
</evidence>
<name>A0ABS8C0Y4_9ALTE</name>
<keyword evidence="2 5" id="KW-0812">Transmembrane</keyword>
<dbReference type="EC" id="3.4.21.-" evidence="7"/>
<dbReference type="GO" id="GO:0016787">
    <property type="term" value="F:hydrolase activity"/>
    <property type="evidence" value="ECO:0007669"/>
    <property type="project" value="UniProtKB-KW"/>
</dbReference>
<dbReference type="EMBL" id="JAEINI020000002">
    <property type="protein sequence ID" value="MCB5225986.1"/>
    <property type="molecule type" value="Genomic_DNA"/>
</dbReference>
<feature type="transmembrane region" description="Helical" evidence="5">
    <location>
        <begin position="107"/>
        <end position="125"/>
    </location>
</feature>
<dbReference type="NCBIfam" id="TIGR03902">
    <property type="entry name" value="rhom_GG_sort"/>
    <property type="match status" value="1"/>
</dbReference>
<feature type="transmembrane region" description="Helical" evidence="5">
    <location>
        <begin position="82"/>
        <end position="101"/>
    </location>
</feature>
<accession>A0ABS8C0Y4</accession>
<dbReference type="InterPro" id="IPR023826">
    <property type="entry name" value="Rhom-like_SP_proteobac"/>
</dbReference>
<feature type="transmembrane region" description="Helical" evidence="5">
    <location>
        <begin position="168"/>
        <end position="186"/>
    </location>
</feature>
<dbReference type="PANTHER" id="PTHR43731:SF16">
    <property type="entry name" value="RHOMBOSORTASE"/>
    <property type="match status" value="1"/>
</dbReference>
<comment type="subcellular location">
    <subcellularLocation>
        <location evidence="1">Membrane</location>
        <topology evidence="1">Multi-pass membrane protein</topology>
    </subcellularLocation>
</comment>
<dbReference type="RefSeq" id="WP_226750080.1">
    <property type="nucleotide sequence ID" value="NZ_JAEINI020000002.1"/>
</dbReference>
<keyword evidence="4 5" id="KW-0472">Membrane</keyword>
<sequence length="192" mass="21078">MLSQTIKSYAPYFLLGFLIFFLHFSPLAWHELLQYSRPAIGQGEVWRVLTGHLLHSNAYHLLMNMVGLLLIMLIHGHLPGRLAFGWQLLILGLGTSAGLWWLAPDMLYYVGLSGVLHGILCYGAVIDIKQGFRTGYLILAGVLVKILSEQFSAPDLALAAQINADVAIDAHLFGASVGCLLGLVLLSRTPRQ</sequence>
<gene>
    <name evidence="7" type="primary">rrtA</name>
    <name evidence="7" type="ORF">JAO78_004085</name>
</gene>
<feature type="domain" description="Peptidase S54 rhomboid" evidence="6">
    <location>
        <begin position="43"/>
        <end position="187"/>
    </location>
</feature>
<feature type="transmembrane region" description="Helical" evidence="5">
    <location>
        <begin position="12"/>
        <end position="29"/>
    </location>
</feature>
<dbReference type="InterPro" id="IPR050925">
    <property type="entry name" value="Rhomboid_protease_S54"/>
</dbReference>
<evidence type="ECO:0000256" key="2">
    <source>
        <dbReference type="ARBA" id="ARBA00022692"/>
    </source>
</evidence>
<evidence type="ECO:0000256" key="3">
    <source>
        <dbReference type="ARBA" id="ARBA00022989"/>
    </source>
</evidence>
<evidence type="ECO:0000313" key="8">
    <source>
        <dbReference type="Proteomes" id="UP000633814"/>
    </source>
</evidence>
<organism evidence="7 8">
    <name type="scientific">Alishewanella maricola</name>
    <dbReference type="NCBI Taxonomy" id="2795740"/>
    <lineage>
        <taxon>Bacteria</taxon>
        <taxon>Pseudomonadati</taxon>
        <taxon>Pseudomonadota</taxon>
        <taxon>Gammaproteobacteria</taxon>
        <taxon>Alteromonadales</taxon>
        <taxon>Alteromonadaceae</taxon>
        <taxon>Alishewanella</taxon>
    </lineage>
</organism>
<feature type="transmembrane region" description="Helical" evidence="5">
    <location>
        <begin position="132"/>
        <end position="148"/>
    </location>
</feature>
<reference evidence="7 8" key="1">
    <citation type="submission" date="2021-10" db="EMBL/GenBank/DDBJ databases">
        <title>Alishewanella koreense sp. nov. isolated from seawater of southwestern coast in South Korea and the proposal for the reclassification of Rheinheimera perlucida and Rheinheimera tuosuensis as Arsukibacterium perlucida and Arsukibacterium tuosuensis.</title>
        <authorList>
            <person name="Kim K.H."/>
            <person name="Ruan W."/>
            <person name="Kim K.R."/>
            <person name="Baek J.H."/>
            <person name="Jeon C.O."/>
        </authorList>
    </citation>
    <scope>NUCLEOTIDE SEQUENCE [LARGE SCALE GENOMIC DNA]</scope>
    <source>
        <strain evidence="7 8">16-MA</strain>
    </source>
</reference>
<evidence type="ECO:0000256" key="1">
    <source>
        <dbReference type="ARBA" id="ARBA00004141"/>
    </source>
</evidence>
<keyword evidence="3 5" id="KW-1133">Transmembrane helix</keyword>
<dbReference type="Pfam" id="PF01694">
    <property type="entry name" value="Rhomboid"/>
    <property type="match status" value="1"/>
</dbReference>
<comment type="caution">
    <text evidence="7">The sequence shown here is derived from an EMBL/GenBank/DDBJ whole genome shotgun (WGS) entry which is preliminary data.</text>
</comment>
<dbReference type="Proteomes" id="UP000633814">
    <property type="component" value="Unassembled WGS sequence"/>
</dbReference>
<dbReference type="SUPFAM" id="SSF144091">
    <property type="entry name" value="Rhomboid-like"/>
    <property type="match status" value="1"/>
</dbReference>
<feature type="transmembrane region" description="Helical" evidence="5">
    <location>
        <begin position="58"/>
        <end position="75"/>
    </location>
</feature>